<evidence type="ECO:0000256" key="1">
    <source>
        <dbReference type="SAM" id="SignalP"/>
    </source>
</evidence>
<dbReference type="EMBL" id="JBDJPC010000008">
    <property type="protein sequence ID" value="KAL1493106.1"/>
    <property type="molecule type" value="Genomic_DNA"/>
</dbReference>
<keyword evidence="1" id="KW-0732">Signal</keyword>
<reference evidence="2 3" key="1">
    <citation type="submission" date="2024-05" db="EMBL/GenBank/DDBJ databases">
        <title>Genetic variation in Jamaican populations of the coffee berry borer (Hypothenemus hampei).</title>
        <authorList>
            <person name="Errbii M."/>
            <person name="Myrie A."/>
        </authorList>
    </citation>
    <scope>NUCLEOTIDE SEQUENCE [LARGE SCALE GENOMIC DNA]</scope>
    <source>
        <strain evidence="2">JA-Hopewell-2020-01-JO</strain>
        <tissue evidence="2">Whole body</tissue>
    </source>
</reference>
<dbReference type="Proteomes" id="UP001566132">
    <property type="component" value="Unassembled WGS sequence"/>
</dbReference>
<keyword evidence="3" id="KW-1185">Reference proteome</keyword>
<accession>A0ABD1EIU8</accession>
<gene>
    <name evidence="2" type="ORF">ABEB36_011232</name>
</gene>
<comment type="caution">
    <text evidence="2">The sequence shown here is derived from an EMBL/GenBank/DDBJ whole genome shotgun (WGS) entry which is preliminary data.</text>
</comment>
<sequence>MYFRLLTFLVILIVNTLSQEINNPLLRPQYLDFRRPPLGYFLQRAQQSVMDSLFSIAQNDDLQCVPKLLCEMTSGGVNGRQEGLNLPINIESLISFLSQINSVNMSPVIHFGKAALLGYTSKGNNEACQTAYPKCPRNPDKLIGYLNNHNGGFFRLFQGLNSPKPNGYYAAEARIQNSPVKYLETYNEKEQIGFFPENEIYNDKEFKFPLKDSEPHRRGKKIQFQIEDIQKPLPNHTPTPYIFPDRTGTGELKLDLNNFEDDYQQTLEYDFNKYKELLYDSFPNNYDRKPSQRIHFPK</sequence>
<evidence type="ECO:0000313" key="2">
    <source>
        <dbReference type="EMBL" id="KAL1493106.1"/>
    </source>
</evidence>
<feature type="signal peptide" evidence="1">
    <location>
        <begin position="1"/>
        <end position="18"/>
    </location>
</feature>
<name>A0ABD1EIU8_HYPHA</name>
<feature type="chain" id="PRO_5044764141" evidence="1">
    <location>
        <begin position="19"/>
        <end position="298"/>
    </location>
</feature>
<dbReference type="AlphaFoldDB" id="A0ABD1EIU8"/>
<organism evidence="2 3">
    <name type="scientific">Hypothenemus hampei</name>
    <name type="common">Coffee berry borer</name>
    <dbReference type="NCBI Taxonomy" id="57062"/>
    <lineage>
        <taxon>Eukaryota</taxon>
        <taxon>Metazoa</taxon>
        <taxon>Ecdysozoa</taxon>
        <taxon>Arthropoda</taxon>
        <taxon>Hexapoda</taxon>
        <taxon>Insecta</taxon>
        <taxon>Pterygota</taxon>
        <taxon>Neoptera</taxon>
        <taxon>Endopterygota</taxon>
        <taxon>Coleoptera</taxon>
        <taxon>Polyphaga</taxon>
        <taxon>Cucujiformia</taxon>
        <taxon>Curculionidae</taxon>
        <taxon>Scolytinae</taxon>
        <taxon>Hypothenemus</taxon>
    </lineage>
</organism>
<evidence type="ECO:0000313" key="3">
    <source>
        <dbReference type="Proteomes" id="UP001566132"/>
    </source>
</evidence>
<protein>
    <submittedName>
        <fullName evidence="2">Uncharacterized protein</fullName>
    </submittedName>
</protein>
<proteinExistence type="predicted"/>